<name>A0AAI9U4A2_9PEZI</name>
<feature type="compositionally biased region" description="Polar residues" evidence="1">
    <location>
        <begin position="119"/>
        <end position="133"/>
    </location>
</feature>
<comment type="caution">
    <text evidence="2">The sequence shown here is derived from an EMBL/GenBank/DDBJ whole genome shotgun (WGS) entry which is preliminary data.</text>
</comment>
<dbReference type="EMBL" id="MLGG01000046">
    <property type="protein sequence ID" value="KAK1451386.1"/>
    <property type="molecule type" value="Genomic_DNA"/>
</dbReference>
<evidence type="ECO:0000256" key="1">
    <source>
        <dbReference type="SAM" id="MobiDB-lite"/>
    </source>
</evidence>
<protein>
    <submittedName>
        <fullName evidence="2">Uncharacterized protein</fullName>
    </submittedName>
</protein>
<organism evidence="2 3">
    <name type="scientific">Colletotrichum melonis</name>
    <dbReference type="NCBI Taxonomy" id="1209925"/>
    <lineage>
        <taxon>Eukaryota</taxon>
        <taxon>Fungi</taxon>
        <taxon>Dikarya</taxon>
        <taxon>Ascomycota</taxon>
        <taxon>Pezizomycotina</taxon>
        <taxon>Sordariomycetes</taxon>
        <taxon>Hypocreomycetidae</taxon>
        <taxon>Glomerellales</taxon>
        <taxon>Glomerellaceae</taxon>
        <taxon>Colletotrichum</taxon>
        <taxon>Colletotrichum acutatum species complex</taxon>
    </lineage>
</organism>
<dbReference type="Proteomes" id="UP001239795">
    <property type="component" value="Unassembled WGS sequence"/>
</dbReference>
<reference evidence="2 3" key="1">
    <citation type="submission" date="2016-10" db="EMBL/GenBank/DDBJ databases">
        <title>The genome sequence of Colletotrichum fioriniae PJ7.</title>
        <authorList>
            <person name="Baroncelli R."/>
        </authorList>
    </citation>
    <scope>NUCLEOTIDE SEQUENCE [LARGE SCALE GENOMIC DNA]</scope>
    <source>
        <strain evidence="2">Col 31</strain>
    </source>
</reference>
<feature type="region of interest" description="Disordered" evidence="1">
    <location>
        <begin position="109"/>
        <end position="133"/>
    </location>
</feature>
<evidence type="ECO:0000313" key="2">
    <source>
        <dbReference type="EMBL" id="KAK1451386.1"/>
    </source>
</evidence>
<sequence length="652" mass="74701">MADQSQNSQTPTAVNESSDSRGVVPLELFLEIADRYVESAYAQAAAEVSTWHVEGCPDAIDSIYISDNHAYDYASQTKRWRLVSTLANLRSRRVSDIVDKTFCKFPRHHHVPRHHRTPENATEWSTTGQRSSGIVNPPRHAWVLPDIDVFVLDFRAADRHNNADGENPEPLETAILQTPQEATRGPLRMIRSVSSSLRNLMAASGKQIRALAALPELRCVQAWCAIRSPVQPADEPLHDHTAVLPVDPAILPDLAAELALSETRLLLLWEPLFDAGVEITVRPRRKKEAALSTTTTAADLVSSPSYRSIDTFGTSSADPGYTMSTTSYATLLFAFVIFYDNLERPTPTRSLSPPPQLDTMRWSTKLHNTFERIKFGIRGTTLPSGMLPYEIWLLIVDAVVDDLESTVEPLTWVLTGYESEKVTDENRCLMLDQSKPPWFYGIEHFLIDDARNWEKSKIKHRQDAMEVLYNFTLVNRRTRDIINRRLPRCTFLHRNWFERGRPLEKPSTSTRIVPSIDQFPYFVRRPAPHSHMKRYRALFSPWEYHGCVEPFSHVQTILLSAILLRPGWVYHLKHHFQYLQKMPSLRSVEFRANRPYREADETTYYTVEDSLLTFLPGDENLDMDEIISMWRSLKDRGVRFTASHSKALVEFT</sequence>
<proteinExistence type="predicted"/>
<dbReference type="AlphaFoldDB" id="A0AAI9U4A2"/>
<accession>A0AAI9U4A2</accession>
<gene>
    <name evidence="2" type="ORF">CMEL01_05960</name>
</gene>
<keyword evidence="3" id="KW-1185">Reference proteome</keyword>
<evidence type="ECO:0000313" key="3">
    <source>
        <dbReference type="Proteomes" id="UP001239795"/>
    </source>
</evidence>